<organism evidence="2 3">
    <name type="scientific">Candidatus Raymondbacteria bacterium RIFOXYD12_FULL_49_13</name>
    <dbReference type="NCBI Taxonomy" id="1817890"/>
    <lineage>
        <taxon>Bacteria</taxon>
        <taxon>Raymondiibacteriota</taxon>
    </lineage>
</organism>
<feature type="transmembrane region" description="Helical" evidence="1">
    <location>
        <begin position="146"/>
        <end position="166"/>
    </location>
</feature>
<name>A0A1F7F9R6_UNCRA</name>
<evidence type="ECO:0000313" key="2">
    <source>
        <dbReference type="EMBL" id="OGK03410.1"/>
    </source>
</evidence>
<accession>A0A1F7F9R6</accession>
<reference evidence="2 3" key="1">
    <citation type="journal article" date="2016" name="Nat. Commun.">
        <title>Thousands of microbial genomes shed light on interconnected biogeochemical processes in an aquifer system.</title>
        <authorList>
            <person name="Anantharaman K."/>
            <person name="Brown C.T."/>
            <person name="Hug L.A."/>
            <person name="Sharon I."/>
            <person name="Castelle C.J."/>
            <person name="Probst A.J."/>
            <person name="Thomas B.C."/>
            <person name="Singh A."/>
            <person name="Wilkins M.J."/>
            <person name="Karaoz U."/>
            <person name="Brodie E.L."/>
            <person name="Williams K.H."/>
            <person name="Hubbard S.S."/>
            <person name="Banfield J.F."/>
        </authorList>
    </citation>
    <scope>NUCLEOTIDE SEQUENCE [LARGE SCALE GENOMIC DNA]</scope>
</reference>
<evidence type="ECO:0000256" key="1">
    <source>
        <dbReference type="SAM" id="Phobius"/>
    </source>
</evidence>
<keyword evidence="1" id="KW-0472">Membrane</keyword>
<comment type="caution">
    <text evidence="2">The sequence shown here is derived from an EMBL/GenBank/DDBJ whole genome shotgun (WGS) entry which is preliminary data.</text>
</comment>
<dbReference type="AlphaFoldDB" id="A0A1F7F9R6"/>
<sequence>MANILLINAGNKTLSLFRSAVETVPHTIQALSFAEADQQASGDSYDIVFIESAINNPSLTEKCGSFQEVFKNAYIVLILPAFDKIAVQKSYLMCDGSIILPAEHEKLRRIIDWYVAADHMRRIEAVKETSNHTIKALATSLIKNKALIISVLLLTMFLGAIIGLFWSEKSVKSLEDPQPQTIKEKILHELRK</sequence>
<dbReference type="EMBL" id="MFYX01000090">
    <property type="protein sequence ID" value="OGK03410.1"/>
    <property type="molecule type" value="Genomic_DNA"/>
</dbReference>
<protein>
    <recommendedName>
        <fullName evidence="4">Response regulatory domain-containing protein</fullName>
    </recommendedName>
</protein>
<keyword evidence="1" id="KW-0812">Transmembrane</keyword>
<evidence type="ECO:0008006" key="4">
    <source>
        <dbReference type="Google" id="ProtNLM"/>
    </source>
</evidence>
<proteinExistence type="predicted"/>
<keyword evidence="1" id="KW-1133">Transmembrane helix</keyword>
<evidence type="ECO:0000313" key="3">
    <source>
        <dbReference type="Proteomes" id="UP000179243"/>
    </source>
</evidence>
<dbReference type="Proteomes" id="UP000179243">
    <property type="component" value="Unassembled WGS sequence"/>
</dbReference>
<gene>
    <name evidence="2" type="ORF">A2519_15475</name>
</gene>